<evidence type="ECO:0000313" key="2">
    <source>
        <dbReference type="Proteomes" id="UP000008367"/>
    </source>
</evidence>
<accession>A0A454CSZ2</accession>
<name>A0A454CSZ2_VIBHA</name>
<dbReference type="Proteomes" id="UP000008367">
    <property type="component" value="Unassembled WGS sequence"/>
</dbReference>
<sequence>MLLFLSDERISIDVDESFPNIDLS</sequence>
<organism evidence="1 2">
    <name type="scientific">Vibrio harveyi</name>
    <name type="common">Beneckea harveyi</name>
    <dbReference type="NCBI Taxonomy" id="669"/>
    <lineage>
        <taxon>Bacteria</taxon>
        <taxon>Pseudomonadati</taxon>
        <taxon>Pseudomonadota</taxon>
        <taxon>Gammaproteobacteria</taxon>
        <taxon>Vibrionales</taxon>
        <taxon>Vibrionaceae</taxon>
        <taxon>Vibrio</taxon>
    </lineage>
</organism>
<gene>
    <name evidence="1" type="ORF">VCHENC02_4665A</name>
</gene>
<dbReference type="AlphaFoldDB" id="A0A454CSZ2"/>
<protein>
    <submittedName>
        <fullName evidence="1">Uncharacterized protein</fullName>
    </submittedName>
</protein>
<comment type="caution">
    <text evidence="1">The sequence shown here is derived from an EMBL/GenBank/DDBJ whole genome shotgun (WGS) entry which is preliminary data.</text>
</comment>
<feature type="non-terminal residue" evidence="1">
    <location>
        <position position="24"/>
    </location>
</feature>
<reference evidence="1 2" key="1">
    <citation type="submission" date="2012-10" db="EMBL/GenBank/DDBJ databases">
        <title>Genome sequence of Vibrio Cholerae HENC-02.</title>
        <authorList>
            <person name="Eppinger M."/>
            <person name="Hasan N.A."/>
            <person name="Sengamalay N."/>
            <person name="Hine E."/>
            <person name="Su Q."/>
            <person name="Daugherty S.C."/>
            <person name="Young S."/>
            <person name="Sadzewicz L."/>
            <person name="Tallon L."/>
            <person name="Cebula T.A."/>
            <person name="Ravel J."/>
            <person name="Colwell R.R."/>
        </authorList>
    </citation>
    <scope>NUCLEOTIDE SEQUENCE [LARGE SCALE GENOMIC DNA]</scope>
    <source>
        <strain evidence="1 2">HENC-02</strain>
    </source>
</reference>
<dbReference type="EMBL" id="AJSR01002049">
    <property type="protein sequence ID" value="EKM29530.1"/>
    <property type="molecule type" value="Genomic_DNA"/>
</dbReference>
<proteinExistence type="predicted"/>
<evidence type="ECO:0000313" key="1">
    <source>
        <dbReference type="EMBL" id="EKM29530.1"/>
    </source>
</evidence>